<sequence length="240" mass="25183">MEEVAQGITIENVGMLDLTGKQEDDLSGVTLIQNVGLILVPQALTAALMKIAQKNVGLTVTLPEPSANGKLKVISGQVTIGGEAFANENGSADDVLVIVGQVIVTSPVAKIGFGEVHAAGQFIFPKASEAILAGGITRLAGQIVYYHKEAPRLFVGNDTFSKGFFELFDTPMSMVLVGDFEFESDVDIALLKQKVTEIVLVGSLKAPKPLVPLLQLLAVTKLGDIIGIEPADMLDAAGAE</sequence>
<accession>A0A7X5C043</accession>
<reference evidence="1 2" key="1">
    <citation type="submission" date="2020-01" db="EMBL/GenBank/DDBJ databases">
        <title>Paenibacillus soybeanensis sp. nov. isolated from the nodules of soybean (Glycine max(L.) Merr).</title>
        <authorList>
            <person name="Wang H."/>
        </authorList>
    </citation>
    <scope>NUCLEOTIDE SEQUENCE [LARGE SCALE GENOMIC DNA]</scope>
    <source>
        <strain evidence="1 2">DSM 23054</strain>
    </source>
</reference>
<evidence type="ECO:0000313" key="2">
    <source>
        <dbReference type="Proteomes" id="UP000558113"/>
    </source>
</evidence>
<keyword evidence="2" id="KW-1185">Reference proteome</keyword>
<name>A0A7X5C043_9BACL</name>
<dbReference type="Proteomes" id="UP000558113">
    <property type="component" value="Unassembled WGS sequence"/>
</dbReference>
<evidence type="ECO:0000313" key="1">
    <source>
        <dbReference type="EMBL" id="NBC71357.1"/>
    </source>
</evidence>
<gene>
    <name evidence="1" type="ORF">GT003_20375</name>
</gene>
<dbReference type="AlphaFoldDB" id="A0A7X5C043"/>
<dbReference type="OrthoDB" id="2590061at2"/>
<dbReference type="EMBL" id="JAAAMU010000011">
    <property type="protein sequence ID" value="NBC71357.1"/>
    <property type="molecule type" value="Genomic_DNA"/>
</dbReference>
<dbReference type="RefSeq" id="WP_161701246.1">
    <property type="nucleotide sequence ID" value="NZ_JAAAMU010000011.1"/>
</dbReference>
<proteinExistence type="predicted"/>
<comment type="caution">
    <text evidence="1">The sequence shown here is derived from an EMBL/GenBank/DDBJ whole genome shotgun (WGS) entry which is preliminary data.</text>
</comment>
<organism evidence="1 2">
    <name type="scientific">Paenibacillus sacheonensis</name>
    <dbReference type="NCBI Taxonomy" id="742054"/>
    <lineage>
        <taxon>Bacteria</taxon>
        <taxon>Bacillati</taxon>
        <taxon>Bacillota</taxon>
        <taxon>Bacilli</taxon>
        <taxon>Bacillales</taxon>
        <taxon>Paenibacillaceae</taxon>
        <taxon>Paenibacillus</taxon>
    </lineage>
</organism>
<protein>
    <submittedName>
        <fullName evidence="1">Uncharacterized protein</fullName>
    </submittedName>
</protein>